<evidence type="ECO:0000313" key="2">
    <source>
        <dbReference type="EMBL" id="KAK6178297.1"/>
    </source>
</evidence>
<dbReference type="PANTHER" id="PTHR34239:SF2">
    <property type="entry name" value="TRANSPOSABLE ELEMENT P TRANSPOSASE_THAP9 CONSERVED DOMAIN-CONTAINING PROTEIN"/>
    <property type="match status" value="1"/>
</dbReference>
<feature type="compositionally biased region" description="Polar residues" evidence="1">
    <location>
        <begin position="1"/>
        <end position="10"/>
    </location>
</feature>
<dbReference type="PANTHER" id="PTHR34239">
    <property type="entry name" value="APPLE DOMAIN-CONTAINING PROTEIN"/>
    <property type="match status" value="1"/>
</dbReference>
<organism evidence="2 3">
    <name type="scientific">Patella caerulea</name>
    <name type="common">Rayed Mediterranean limpet</name>
    <dbReference type="NCBI Taxonomy" id="87958"/>
    <lineage>
        <taxon>Eukaryota</taxon>
        <taxon>Metazoa</taxon>
        <taxon>Spiralia</taxon>
        <taxon>Lophotrochozoa</taxon>
        <taxon>Mollusca</taxon>
        <taxon>Gastropoda</taxon>
        <taxon>Patellogastropoda</taxon>
        <taxon>Patelloidea</taxon>
        <taxon>Patellidae</taxon>
        <taxon>Patella</taxon>
    </lineage>
</organism>
<reference evidence="2 3" key="1">
    <citation type="submission" date="2024-01" db="EMBL/GenBank/DDBJ databases">
        <title>The genome of the rayed Mediterranean limpet Patella caerulea (Linnaeus, 1758).</title>
        <authorList>
            <person name="Anh-Thu Weber A."/>
            <person name="Halstead-Nussloch G."/>
        </authorList>
    </citation>
    <scope>NUCLEOTIDE SEQUENCE [LARGE SCALE GENOMIC DNA]</scope>
    <source>
        <strain evidence="2">AATW-2023a</strain>
        <tissue evidence="2">Whole specimen</tissue>
    </source>
</reference>
<protein>
    <submittedName>
        <fullName evidence="2">Uncharacterized protein</fullName>
    </submittedName>
</protein>
<gene>
    <name evidence="2" type="ORF">SNE40_013099</name>
</gene>
<proteinExistence type="predicted"/>
<dbReference type="Proteomes" id="UP001347796">
    <property type="component" value="Unassembled WGS sequence"/>
</dbReference>
<feature type="compositionally biased region" description="Basic and acidic residues" evidence="1">
    <location>
        <begin position="53"/>
        <end position="80"/>
    </location>
</feature>
<evidence type="ECO:0000313" key="3">
    <source>
        <dbReference type="Proteomes" id="UP001347796"/>
    </source>
</evidence>
<dbReference type="AlphaFoldDB" id="A0AAN8JIQ1"/>
<accession>A0AAN8JIQ1</accession>
<feature type="region of interest" description="Disordered" evidence="1">
    <location>
        <begin position="133"/>
        <end position="170"/>
    </location>
</feature>
<dbReference type="EMBL" id="JAZGQO010000009">
    <property type="protein sequence ID" value="KAK6178297.1"/>
    <property type="molecule type" value="Genomic_DNA"/>
</dbReference>
<feature type="compositionally biased region" description="Polar residues" evidence="1">
    <location>
        <begin position="133"/>
        <end position="143"/>
    </location>
</feature>
<keyword evidence="3" id="KW-1185">Reference proteome</keyword>
<evidence type="ECO:0000256" key="1">
    <source>
        <dbReference type="SAM" id="MobiDB-lite"/>
    </source>
</evidence>
<comment type="caution">
    <text evidence="2">The sequence shown here is derived from an EMBL/GenBank/DDBJ whole genome shotgun (WGS) entry which is preliminary data.</text>
</comment>
<name>A0AAN8JIQ1_PATCE</name>
<sequence length="360" mass="40178">MAESMVTNTDSISSKSKPSRPSTSSEVEDFNFAGMIFDQTKPEKENSRKKRGNSKDKTASSPYDKRASASQTRKKDDPVDVTKNSHTSELTSACQTLPVTGENSFSKKVDELGNFRSEMDNFKDEIRYMLSGMLNSSSSPNNINRKRRHSDGSKQTSCVYDSGDESDDNEPIMELTQTRFKIPKLSDKADNDVTAQIDEILDDLPAMAQENGGEDNLDFEETLVKDYVISTTVGKSVNEKIAPIIESLFSNPLPNEKLTGFIEKYPRPDNVKVFAPSVNYEVWRVLKPNTRVQDCKMAKTSEKLIKASYAIISAINELLVLKKSVPDKQKEFSSIVKTSLDGLTLLGSTALDLHQKKRFP</sequence>
<feature type="compositionally biased region" description="Low complexity" evidence="1">
    <location>
        <begin position="11"/>
        <end position="25"/>
    </location>
</feature>
<feature type="region of interest" description="Disordered" evidence="1">
    <location>
        <begin position="1"/>
        <end position="89"/>
    </location>
</feature>